<dbReference type="AlphaFoldDB" id="A0A9N9HTG4"/>
<sequence length="110" mass="13054">LTIIGMYETIEVSFMVLEYTKFLPDGYFGNIKALFRKMRVNTVDNVEKIVKKSTKNNSNHAIHYNNGNEWLYYDFKSFLKPHFQNLPGIQNINIFGLKEVNQEKYLLKKR</sequence>
<protein>
    <submittedName>
        <fullName evidence="2">13516_t:CDS:1</fullName>
    </submittedName>
</protein>
<gene>
    <name evidence="2" type="ORF">FMOSSE_LOCUS14007</name>
</gene>
<accession>A0A9N9HTG4</accession>
<reference evidence="2" key="1">
    <citation type="submission" date="2021-06" db="EMBL/GenBank/DDBJ databases">
        <authorList>
            <person name="Kallberg Y."/>
            <person name="Tangrot J."/>
            <person name="Rosling A."/>
        </authorList>
    </citation>
    <scope>NUCLEOTIDE SEQUENCE</scope>
    <source>
        <strain evidence="2">87-6 pot B 2015</strain>
    </source>
</reference>
<dbReference type="PANTHER" id="PTHR34415">
    <property type="entry name" value="INTEGRASE CATALYTIC DOMAIN-CONTAINING PROTEIN"/>
    <property type="match status" value="1"/>
</dbReference>
<comment type="caution">
    <text evidence="2">The sequence shown here is derived from an EMBL/GenBank/DDBJ whole genome shotgun (WGS) entry which is preliminary data.</text>
</comment>
<dbReference type="EMBL" id="CAJVPP010009533">
    <property type="protein sequence ID" value="CAG8705342.1"/>
    <property type="molecule type" value="Genomic_DNA"/>
</dbReference>
<proteinExistence type="predicted"/>
<evidence type="ECO:0000313" key="3">
    <source>
        <dbReference type="Proteomes" id="UP000789375"/>
    </source>
</evidence>
<evidence type="ECO:0000313" key="2">
    <source>
        <dbReference type="EMBL" id="CAG8705342.1"/>
    </source>
</evidence>
<feature type="non-terminal residue" evidence="2">
    <location>
        <position position="1"/>
    </location>
</feature>
<keyword evidence="3" id="KW-1185">Reference proteome</keyword>
<organism evidence="2 3">
    <name type="scientific">Funneliformis mosseae</name>
    <name type="common">Endomycorrhizal fungus</name>
    <name type="synonym">Glomus mosseae</name>
    <dbReference type="NCBI Taxonomy" id="27381"/>
    <lineage>
        <taxon>Eukaryota</taxon>
        <taxon>Fungi</taxon>
        <taxon>Fungi incertae sedis</taxon>
        <taxon>Mucoromycota</taxon>
        <taxon>Glomeromycotina</taxon>
        <taxon>Glomeromycetes</taxon>
        <taxon>Glomerales</taxon>
        <taxon>Glomeraceae</taxon>
        <taxon>Funneliformis</taxon>
    </lineage>
</organism>
<dbReference type="Pfam" id="PF25273">
    <property type="entry name" value="DUF7869"/>
    <property type="match status" value="1"/>
</dbReference>
<name>A0A9N9HTG4_FUNMO</name>
<evidence type="ECO:0000259" key="1">
    <source>
        <dbReference type="Pfam" id="PF25273"/>
    </source>
</evidence>
<dbReference type="InterPro" id="IPR057191">
    <property type="entry name" value="DUF7869"/>
</dbReference>
<dbReference type="Proteomes" id="UP000789375">
    <property type="component" value="Unassembled WGS sequence"/>
</dbReference>
<feature type="domain" description="DUF7869" evidence="1">
    <location>
        <begin position="5"/>
        <end position="107"/>
    </location>
</feature>
<dbReference type="PANTHER" id="PTHR34415:SF1">
    <property type="entry name" value="INTEGRASE CATALYTIC DOMAIN-CONTAINING PROTEIN"/>
    <property type="match status" value="1"/>
</dbReference>